<protein>
    <submittedName>
        <fullName evidence="2">Os08g0468300 protein</fullName>
    </submittedName>
</protein>
<gene>
    <name evidence="2" type="ordered locus">Os08g0468300</name>
</gene>
<feature type="region of interest" description="Disordered" evidence="1">
    <location>
        <begin position="60"/>
        <end position="83"/>
    </location>
</feature>
<evidence type="ECO:0000313" key="3">
    <source>
        <dbReference type="Proteomes" id="UP000000763"/>
    </source>
</evidence>
<reference evidence="2 3" key="1">
    <citation type="journal article" date="2005" name="Nature">
        <title>The map-based sequence of the rice genome.</title>
        <authorList>
            <consortium name="International rice genome sequencing project (IRGSP)"/>
            <person name="Matsumoto T."/>
            <person name="Wu J."/>
            <person name="Kanamori H."/>
            <person name="Katayose Y."/>
            <person name="Fujisawa M."/>
            <person name="Namiki N."/>
            <person name="Mizuno H."/>
            <person name="Yamamoto K."/>
            <person name="Antonio B.A."/>
            <person name="Baba T."/>
            <person name="Sakata K."/>
            <person name="Nagamura Y."/>
            <person name="Aoki H."/>
            <person name="Arikawa K."/>
            <person name="Arita K."/>
            <person name="Bito T."/>
            <person name="Chiden Y."/>
            <person name="Fujitsuka N."/>
            <person name="Fukunaka R."/>
            <person name="Hamada M."/>
            <person name="Harada C."/>
            <person name="Hayashi A."/>
            <person name="Hijishita S."/>
            <person name="Honda M."/>
            <person name="Hosokawa S."/>
            <person name="Ichikawa Y."/>
            <person name="Idonuma A."/>
            <person name="Iijima M."/>
            <person name="Ikeda M."/>
            <person name="Ikeno M."/>
            <person name="Ito K."/>
            <person name="Ito S."/>
            <person name="Ito T."/>
            <person name="Ito Y."/>
            <person name="Ito Y."/>
            <person name="Iwabuchi A."/>
            <person name="Kamiya K."/>
            <person name="Karasawa W."/>
            <person name="Kurita K."/>
            <person name="Katagiri S."/>
            <person name="Kikuta A."/>
            <person name="Kobayashi H."/>
            <person name="Kobayashi N."/>
            <person name="Machita K."/>
            <person name="Maehara T."/>
            <person name="Masukawa M."/>
            <person name="Mizubayashi T."/>
            <person name="Mukai Y."/>
            <person name="Nagasaki H."/>
            <person name="Nagata Y."/>
            <person name="Naito S."/>
            <person name="Nakashima M."/>
            <person name="Nakama Y."/>
            <person name="Nakamichi Y."/>
            <person name="Nakamura M."/>
            <person name="Meguro A."/>
            <person name="Negishi M."/>
            <person name="Ohta I."/>
            <person name="Ohta T."/>
            <person name="Okamoto M."/>
            <person name="Ono N."/>
            <person name="Saji S."/>
            <person name="Sakaguchi M."/>
            <person name="Sakai K."/>
            <person name="Shibata M."/>
            <person name="Shimokawa T."/>
            <person name="Song J."/>
            <person name="Takazaki Y."/>
            <person name="Terasawa K."/>
            <person name="Tsugane M."/>
            <person name="Tsuji K."/>
            <person name="Ueda S."/>
            <person name="Waki K."/>
            <person name="Yamagata H."/>
            <person name="Yamamoto M."/>
            <person name="Yamamoto S."/>
            <person name="Yamane H."/>
            <person name="Yoshiki S."/>
            <person name="Yoshihara R."/>
            <person name="Yukawa K."/>
            <person name="Zhong H."/>
            <person name="Yano M."/>
            <person name="Yuan Q."/>
            <person name="Ouyang S."/>
            <person name="Liu J."/>
            <person name="Jones K.M."/>
            <person name="Gansberger K."/>
            <person name="Moffat K."/>
            <person name="Hill J."/>
            <person name="Bera J."/>
            <person name="Fadrosh D."/>
            <person name="Jin S."/>
            <person name="Johri S."/>
            <person name="Kim M."/>
            <person name="Overton L."/>
            <person name="Reardon M."/>
            <person name="Tsitrin T."/>
            <person name="Vuong H."/>
            <person name="Weaver B."/>
            <person name="Ciecko A."/>
            <person name="Tallon L."/>
            <person name="Jackson J."/>
            <person name="Pai G."/>
            <person name="Aken S.V."/>
            <person name="Utterback T."/>
            <person name="Reidmuller S."/>
            <person name="Feldblyum T."/>
            <person name="Hsiao J."/>
            <person name="Zismann V."/>
            <person name="Iobst S."/>
            <person name="de Vazeille A.R."/>
            <person name="Buell C.R."/>
            <person name="Ying K."/>
            <person name="Li Y."/>
            <person name="Lu T."/>
            <person name="Huang Y."/>
            <person name="Zhao Q."/>
            <person name="Feng Q."/>
            <person name="Zhang L."/>
            <person name="Zhu J."/>
            <person name="Weng Q."/>
            <person name="Mu J."/>
            <person name="Lu Y."/>
            <person name="Fan D."/>
            <person name="Liu Y."/>
            <person name="Guan J."/>
            <person name="Zhang Y."/>
            <person name="Yu S."/>
            <person name="Liu X."/>
            <person name="Zhang Y."/>
            <person name="Hong G."/>
            <person name="Han B."/>
            <person name="Choisne N."/>
            <person name="Demange N."/>
            <person name="Orjeda G."/>
            <person name="Samain S."/>
            <person name="Cattolico L."/>
            <person name="Pelletier E."/>
            <person name="Couloux A."/>
            <person name="Segurens B."/>
            <person name="Wincker P."/>
            <person name="D'Hont A."/>
            <person name="Scarpelli C."/>
            <person name="Weissenbach J."/>
            <person name="Salanoubat M."/>
            <person name="Quetier F."/>
            <person name="Yu Y."/>
            <person name="Kim H.R."/>
            <person name="Rambo T."/>
            <person name="Currie J."/>
            <person name="Collura K."/>
            <person name="Luo M."/>
            <person name="Yang T."/>
            <person name="Ammiraju J.S.S."/>
            <person name="Engler F."/>
            <person name="Soderlund C."/>
            <person name="Wing R.A."/>
            <person name="Palmer L.E."/>
            <person name="de la Bastide M."/>
            <person name="Spiegel L."/>
            <person name="Nascimento L."/>
            <person name="Zutavern T."/>
            <person name="O'Shaughnessy A."/>
            <person name="Dike S."/>
            <person name="Dedhia N."/>
            <person name="Preston R."/>
            <person name="Balija V."/>
            <person name="McCombie W.R."/>
            <person name="Chow T."/>
            <person name="Chen H."/>
            <person name="Chung M."/>
            <person name="Chen C."/>
            <person name="Shaw J."/>
            <person name="Wu H."/>
            <person name="Hsiao K."/>
            <person name="Chao Y."/>
            <person name="Chu M."/>
            <person name="Cheng C."/>
            <person name="Hour A."/>
            <person name="Lee P."/>
            <person name="Lin S."/>
            <person name="Lin Y."/>
            <person name="Liou J."/>
            <person name="Liu S."/>
            <person name="Hsing Y."/>
            <person name="Raghuvanshi S."/>
            <person name="Mohanty A."/>
            <person name="Bharti A.K."/>
            <person name="Gaur A."/>
            <person name="Gupta V."/>
            <person name="Kumar D."/>
            <person name="Ravi V."/>
            <person name="Vij S."/>
            <person name="Kapur A."/>
            <person name="Khurana P."/>
            <person name="Khurana P."/>
            <person name="Khurana J.P."/>
            <person name="Tyagi A.K."/>
            <person name="Gaikwad K."/>
            <person name="Singh A."/>
            <person name="Dalal V."/>
            <person name="Srivastava S."/>
            <person name="Dixit A."/>
            <person name="Pal A.K."/>
            <person name="Ghazi I.A."/>
            <person name="Yadav M."/>
            <person name="Pandit A."/>
            <person name="Bhargava A."/>
            <person name="Sureshbabu K."/>
            <person name="Batra K."/>
            <person name="Sharma T.R."/>
            <person name="Mohapatra T."/>
            <person name="Singh N.K."/>
            <person name="Messing J."/>
            <person name="Nelson A.B."/>
            <person name="Fuks G."/>
            <person name="Kavchok S."/>
            <person name="Keizer G."/>
            <person name="Linton E."/>
            <person name="Llaca V."/>
            <person name="Song R."/>
            <person name="Tanyolac B."/>
            <person name="Young S."/>
            <person name="Ho-Il K."/>
            <person name="Hahn J.H."/>
            <person name="Sangsakoo G."/>
            <person name="Vanavichit A."/>
            <person name="de Mattos Luiz.A.T."/>
            <person name="Zimmer P.D."/>
            <person name="Malone G."/>
            <person name="Dellagostin O."/>
            <person name="de Oliveira A.C."/>
            <person name="Bevan M."/>
            <person name="Bancroft I."/>
            <person name="Minx P."/>
            <person name="Cordum H."/>
            <person name="Wilson R."/>
            <person name="Cheng Z."/>
            <person name="Jin W."/>
            <person name="Jiang J."/>
            <person name="Leong S.A."/>
            <person name="Iwama H."/>
            <person name="Gojobori T."/>
            <person name="Itoh T."/>
            <person name="Niimura Y."/>
            <person name="Fujii Y."/>
            <person name="Habara T."/>
            <person name="Sakai H."/>
            <person name="Sato Y."/>
            <person name="Wilson G."/>
            <person name="Kumar K."/>
            <person name="McCouch S."/>
            <person name="Juretic N."/>
            <person name="Hoen D."/>
            <person name="Wright S."/>
            <person name="Bruskiewich R."/>
            <person name="Bureau T."/>
            <person name="Miyao A."/>
            <person name="Hirochika H."/>
            <person name="Nishikawa T."/>
            <person name="Kadowaki K."/>
            <person name="Sugiura M."/>
            <person name="Burr B."/>
            <person name="Sasaki T."/>
        </authorList>
    </citation>
    <scope>NUCLEOTIDE SEQUENCE [LARGE SCALE GENOMIC DNA]</scope>
    <source>
        <strain evidence="3">cv. Nipponbare</strain>
    </source>
</reference>
<dbReference type="Gramene" id="Os08t0468300-00">
    <property type="protein sequence ID" value="Os08t0468300-00"/>
    <property type="gene ID" value="Os08g0468300"/>
</dbReference>
<feature type="region of interest" description="Disordered" evidence="1">
    <location>
        <begin position="1"/>
        <end position="21"/>
    </location>
</feature>
<proteinExistence type="predicted"/>
<reference evidence="3" key="2">
    <citation type="journal article" date="2008" name="Nucleic Acids Res.">
        <title>The rice annotation project database (RAP-DB): 2008 update.</title>
        <authorList>
            <consortium name="The rice annotation project (RAP)"/>
        </authorList>
    </citation>
    <scope>GENOME REANNOTATION</scope>
    <source>
        <strain evidence="3">cv. Nipponbare</strain>
    </source>
</reference>
<evidence type="ECO:0000313" key="2">
    <source>
        <dbReference type="EMBL" id="BAH94344.1"/>
    </source>
</evidence>
<evidence type="ECO:0000256" key="1">
    <source>
        <dbReference type="SAM" id="MobiDB-lite"/>
    </source>
</evidence>
<name>A0A0N7KPZ8_ORYSJ</name>
<dbReference type="KEGG" id="dosa:Os08g0468300"/>
<sequence length="124" mass="12178">MGQGDVSSEADLADGGRGREDVSVGLSEEVLSLTVAAGWGYVSGGLELLSMTVATSGEMSAAASPAAGSASSPPDSSRMAMDDSAEGFVASSASAWGVGGTRQGFLLLRVFAPSSLSSAATTEP</sequence>
<dbReference type="Proteomes" id="UP000000763">
    <property type="component" value="Chromosome 8"/>
</dbReference>
<accession>A0A0N7KPZ8</accession>
<dbReference type="EMBL" id="AP008214">
    <property type="protein sequence ID" value="BAH94344.1"/>
    <property type="molecule type" value="Genomic_DNA"/>
</dbReference>
<dbReference type="AlphaFoldDB" id="A0A0N7KPZ8"/>
<organism evidence="2 3">
    <name type="scientific">Oryza sativa subsp. japonica</name>
    <name type="common">Rice</name>
    <dbReference type="NCBI Taxonomy" id="39947"/>
    <lineage>
        <taxon>Eukaryota</taxon>
        <taxon>Viridiplantae</taxon>
        <taxon>Streptophyta</taxon>
        <taxon>Embryophyta</taxon>
        <taxon>Tracheophyta</taxon>
        <taxon>Spermatophyta</taxon>
        <taxon>Magnoliopsida</taxon>
        <taxon>Liliopsida</taxon>
        <taxon>Poales</taxon>
        <taxon>Poaceae</taxon>
        <taxon>BOP clade</taxon>
        <taxon>Oryzoideae</taxon>
        <taxon>Oryzeae</taxon>
        <taxon>Oryzinae</taxon>
        <taxon>Oryza</taxon>
        <taxon>Oryza sativa</taxon>
    </lineage>
</organism>
<feature type="compositionally biased region" description="Low complexity" evidence="1">
    <location>
        <begin position="60"/>
        <end position="79"/>
    </location>
</feature>